<dbReference type="InterPro" id="IPR036779">
    <property type="entry name" value="LysM_dom_sf"/>
</dbReference>
<dbReference type="SUPFAM" id="SSF54106">
    <property type="entry name" value="LysM domain"/>
    <property type="match status" value="1"/>
</dbReference>
<dbReference type="Pfam" id="PF01476">
    <property type="entry name" value="LysM"/>
    <property type="match status" value="1"/>
</dbReference>
<dbReference type="AlphaFoldDB" id="A0A8H7PRE6"/>
<evidence type="ECO:0000313" key="3">
    <source>
        <dbReference type="EMBL" id="KAG2178129.1"/>
    </source>
</evidence>
<feature type="region of interest" description="Disordered" evidence="1">
    <location>
        <begin position="247"/>
        <end position="270"/>
    </location>
</feature>
<reference evidence="3" key="1">
    <citation type="submission" date="2020-12" db="EMBL/GenBank/DDBJ databases">
        <title>Metabolic potential, ecology and presence of endohyphal bacteria is reflected in genomic diversity of Mucoromycotina.</title>
        <authorList>
            <person name="Muszewska A."/>
            <person name="Okrasinska A."/>
            <person name="Steczkiewicz K."/>
            <person name="Drgas O."/>
            <person name="Orlowska M."/>
            <person name="Perlinska-Lenart U."/>
            <person name="Aleksandrzak-Piekarczyk T."/>
            <person name="Szatraj K."/>
            <person name="Zielenkiewicz U."/>
            <person name="Pilsyk S."/>
            <person name="Malc E."/>
            <person name="Mieczkowski P."/>
            <person name="Kruszewska J.S."/>
            <person name="Biernat P."/>
            <person name="Pawlowska J."/>
        </authorList>
    </citation>
    <scope>NUCLEOTIDE SEQUENCE</scope>
    <source>
        <strain evidence="3">WA0000067209</strain>
    </source>
</reference>
<dbReference type="OrthoDB" id="2192830at2759"/>
<dbReference type="EMBL" id="JAEPQZ010000008">
    <property type="protein sequence ID" value="KAG2178129.1"/>
    <property type="molecule type" value="Genomic_DNA"/>
</dbReference>
<accession>A0A8H7PRE6</accession>
<feature type="compositionally biased region" description="Polar residues" evidence="1">
    <location>
        <begin position="257"/>
        <end position="270"/>
    </location>
</feature>
<dbReference type="InterPro" id="IPR045030">
    <property type="entry name" value="LYSM1-4"/>
</dbReference>
<feature type="domain" description="LysM" evidence="2">
    <location>
        <begin position="107"/>
        <end position="151"/>
    </location>
</feature>
<comment type="caution">
    <text evidence="3">The sequence shown here is derived from an EMBL/GenBank/DDBJ whole genome shotgun (WGS) entry which is preliminary data.</text>
</comment>
<evidence type="ECO:0000313" key="4">
    <source>
        <dbReference type="Proteomes" id="UP000654370"/>
    </source>
</evidence>
<proteinExistence type="predicted"/>
<sequence>MWPVLPKVVTPLEQFHFRFGNILTVEPLFRCEVKQTVADFKTSMNRRRLPCSEHPLSPNTNESPPSILLSTHSSPEIPTYWGQRYRQKCIHQPIRRNSEDSMYIQAILHKVQKNDTLAGIGLFYGIALQKLKKVNRLWTNDSIHSRRELYIPLKDCQAFKDYTIDKDTNTITFHKIVPQCAVPANQGTQPTSPNETAWLGINKEPRRLSFDDQLQNVSSNTYNRSRLSFGSSYPDLNHFQETASDSSYASSSDSSWYAKTNQSNDTIQSPTFPPTFIEYTAELVTVKASTLSFFAPSQHPQTSSCPPTPPLNSFLATSLPTSTYRSQTGYAKSLMDGIRSSLDSIRPSSPRPNPNEHKLTVFSSSNGSSRTTIH</sequence>
<organism evidence="3 4">
    <name type="scientific">Mortierella isabellina</name>
    <name type="common">Filamentous fungus</name>
    <name type="synonym">Umbelopsis isabellina</name>
    <dbReference type="NCBI Taxonomy" id="91625"/>
    <lineage>
        <taxon>Eukaryota</taxon>
        <taxon>Fungi</taxon>
        <taxon>Fungi incertae sedis</taxon>
        <taxon>Mucoromycota</taxon>
        <taxon>Mucoromycotina</taxon>
        <taxon>Umbelopsidomycetes</taxon>
        <taxon>Umbelopsidales</taxon>
        <taxon>Umbelopsidaceae</taxon>
        <taxon>Umbelopsis</taxon>
    </lineage>
</organism>
<keyword evidence="4" id="KW-1185">Reference proteome</keyword>
<evidence type="ECO:0000256" key="1">
    <source>
        <dbReference type="SAM" id="MobiDB-lite"/>
    </source>
</evidence>
<dbReference type="CDD" id="cd00118">
    <property type="entry name" value="LysM"/>
    <property type="match status" value="1"/>
</dbReference>
<dbReference type="InterPro" id="IPR018392">
    <property type="entry name" value="LysM"/>
</dbReference>
<feature type="region of interest" description="Disordered" evidence="1">
    <location>
        <begin position="341"/>
        <end position="374"/>
    </location>
</feature>
<dbReference type="Proteomes" id="UP000654370">
    <property type="component" value="Unassembled WGS sequence"/>
</dbReference>
<dbReference type="PROSITE" id="PS51782">
    <property type="entry name" value="LYSM"/>
    <property type="match status" value="1"/>
</dbReference>
<dbReference type="SMART" id="SM00257">
    <property type="entry name" value="LysM"/>
    <property type="match status" value="1"/>
</dbReference>
<dbReference type="PANTHER" id="PTHR20932:SF8">
    <property type="entry name" value="LD22649P"/>
    <property type="match status" value="1"/>
</dbReference>
<evidence type="ECO:0000259" key="2">
    <source>
        <dbReference type="PROSITE" id="PS51782"/>
    </source>
</evidence>
<feature type="compositionally biased region" description="Polar residues" evidence="1">
    <location>
        <begin position="361"/>
        <end position="374"/>
    </location>
</feature>
<protein>
    <recommendedName>
        <fullName evidence="2">LysM domain-containing protein</fullName>
    </recommendedName>
</protein>
<dbReference type="PANTHER" id="PTHR20932">
    <property type="entry name" value="LYSM AND PUTATIVE PEPTIDOGLYCAN-BINDING DOMAIN-CONTAINING PROTEIN"/>
    <property type="match status" value="1"/>
</dbReference>
<dbReference type="Gene3D" id="3.10.350.10">
    <property type="entry name" value="LysM domain"/>
    <property type="match status" value="1"/>
</dbReference>
<name>A0A8H7PRE6_MORIS</name>
<gene>
    <name evidence="3" type="ORF">INT43_003382</name>
</gene>